<evidence type="ECO:0000313" key="3">
    <source>
        <dbReference type="Proteomes" id="UP001219525"/>
    </source>
</evidence>
<gene>
    <name evidence="2" type="ORF">GGX14DRAFT_390279</name>
</gene>
<sequence>MPVTIAFSRCVRCEVALKILGGKAVHVHPEGNRHTIGFCRLPTNQDIGWCSLAMGNYQLPEIADQRGRAEARINGREARMCTPDKVGADREGRYVYDFPGACLPDPSLGCNELCRTRAHVLPRASARDGFCFRTIAKARRWMTNLAPMYWSADRHRGILKDLRAPDVVGAAKRNDRRRNEDIDVYQPQSRNLRRVNTISAEGPVHRRRRGRGMRAQVFPINVLLAWDVEAGLGFSVLNYILSATKISITRAFFLGMISELVEFDPDMLQRARCLERIRQHRERHLLDLAHLCRTAPPQWRARSTSAAVPWRALYAHTAERRMALVAPCPTPSERDPVRRRENYPKRGQRPRDTR</sequence>
<dbReference type="AlphaFoldDB" id="A0AAD6VST2"/>
<comment type="caution">
    <text evidence="2">The sequence shown here is derived from an EMBL/GenBank/DDBJ whole genome shotgun (WGS) entry which is preliminary data.</text>
</comment>
<dbReference type="EMBL" id="JARJCW010000012">
    <property type="protein sequence ID" value="KAJ7218513.1"/>
    <property type="molecule type" value="Genomic_DNA"/>
</dbReference>
<evidence type="ECO:0000313" key="2">
    <source>
        <dbReference type="EMBL" id="KAJ7218513.1"/>
    </source>
</evidence>
<proteinExistence type="predicted"/>
<accession>A0AAD6VST2</accession>
<evidence type="ECO:0000256" key="1">
    <source>
        <dbReference type="SAM" id="MobiDB-lite"/>
    </source>
</evidence>
<keyword evidence="3" id="KW-1185">Reference proteome</keyword>
<reference evidence="2" key="1">
    <citation type="submission" date="2023-03" db="EMBL/GenBank/DDBJ databases">
        <title>Massive genome expansion in bonnet fungi (Mycena s.s.) driven by repeated elements and novel gene families across ecological guilds.</title>
        <authorList>
            <consortium name="Lawrence Berkeley National Laboratory"/>
            <person name="Harder C.B."/>
            <person name="Miyauchi S."/>
            <person name="Viragh M."/>
            <person name="Kuo A."/>
            <person name="Thoen E."/>
            <person name="Andreopoulos B."/>
            <person name="Lu D."/>
            <person name="Skrede I."/>
            <person name="Drula E."/>
            <person name="Henrissat B."/>
            <person name="Morin E."/>
            <person name="Kohler A."/>
            <person name="Barry K."/>
            <person name="LaButti K."/>
            <person name="Morin E."/>
            <person name="Salamov A."/>
            <person name="Lipzen A."/>
            <person name="Mereny Z."/>
            <person name="Hegedus B."/>
            <person name="Baldrian P."/>
            <person name="Stursova M."/>
            <person name="Weitz H."/>
            <person name="Taylor A."/>
            <person name="Grigoriev I.V."/>
            <person name="Nagy L.G."/>
            <person name="Martin F."/>
            <person name="Kauserud H."/>
        </authorList>
    </citation>
    <scope>NUCLEOTIDE SEQUENCE</scope>
    <source>
        <strain evidence="2">9144</strain>
    </source>
</reference>
<protein>
    <submittedName>
        <fullName evidence="2">Uncharacterized protein</fullName>
    </submittedName>
</protein>
<dbReference type="Proteomes" id="UP001219525">
    <property type="component" value="Unassembled WGS sequence"/>
</dbReference>
<feature type="region of interest" description="Disordered" evidence="1">
    <location>
        <begin position="327"/>
        <end position="354"/>
    </location>
</feature>
<feature type="compositionally biased region" description="Basic and acidic residues" evidence="1">
    <location>
        <begin position="332"/>
        <end position="354"/>
    </location>
</feature>
<name>A0AAD6VST2_9AGAR</name>
<organism evidence="2 3">
    <name type="scientific">Mycena pura</name>
    <dbReference type="NCBI Taxonomy" id="153505"/>
    <lineage>
        <taxon>Eukaryota</taxon>
        <taxon>Fungi</taxon>
        <taxon>Dikarya</taxon>
        <taxon>Basidiomycota</taxon>
        <taxon>Agaricomycotina</taxon>
        <taxon>Agaricomycetes</taxon>
        <taxon>Agaricomycetidae</taxon>
        <taxon>Agaricales</taxon>
        <taxon>Marasmiineae</taxon>
        <taxon>Mycenaceae</taxon>
        <taxon>Mycena</taxon>
    </lineage>
</organism>